<evidence type="ECO:0008006" key="4">
    <source>
        <dbReference type="Google" id="ProtNLM"/>
    </source>
</evidence>
<proteinExistence type="predicted"/>
<reference evidence="3" key="1">
    <citation type="submission" date="2016-11" db="EMBL/GenBank/DDBJ databases">
        <authorList>
            <person name="Varghese N."/>
            <person name="Submissions S."/>
        </authorList>
    </citation>
    <scope>NUCLEOTIDE SEQUENCE [LARGE SCALE GENOMIC DNA]</scope>
    <source>
        <strain evidence="3">Sac-22</strain>
    </source>
</reference>
<keyword evidence="3" id="KW-1185">Reference proteome</keyword>
<dbReference type="SUPFAM" id="SSF48452">
    <property type="entry name" value="TPR-like"/>
    <property type="match status" value="1"/>
</dbReference>
<dbReference type="InterPro" id="IPR011990">
    <property type="entry name" value="TPR-like_helical_dom_sf"/>
</dbReference>
<sequence length="184" mass="19987">MKNQFRQIFIVFLMLIGLHSVCAADDLSLQPKYGLAPKTAAQKAADDAFLAGVDQYYKGDRKTAAGQLAGRGWAALREGKPQDAIRRFNQAWLIDSSNAVALWGMAVVEAGSGREQQSLTLFAEAAQGAAGDMDFEMDYAKVLFYTGDYASAWKKVKLAEQTPGAKGLDQGFITALNAKMNRPQ</sequence>
<protein>
    <recommendedName>
        <fullName evidence="4">Tetratricopeptide repeat-containing protein</fullName>
    </recommendedName>
</protein>
<accession>A0A1M7R4T6</accession>
<organism evidence="2 3">
    <name type="scientific">Duganella sacchari</name>
    <dbReference type="NCBI Taxonomy" id="551987"/>
    <lineage>
        <taxon>Bacteria</taxon>
        <taxon>Pseudomonadati</taxon>
        <taxon>Pseudomonadota</taxon>
        <taxon>Betaproteobacteria</taxon>
        <taxon>Burkholderiales</taxon>
        <taxon>Oxalobacteraceae</taxon>
        <taxon>Telluria group</taxon>
        <taxon>Duganella</taxon>
    </lineage>
</organism>
<dbReference type="STRING" id="551987.SAMN05192549_110163"/>
<evidence type="ECO:0000256" key="1">
    <source>
        <dbReference type="SAM" id="SignalP"/>
    </source>
</evidence>
<evidence type="ECO:0000313" key="3">
    <source>
        <dbReference type="Proteomes" id="UP000184339"/>
    </source>
</evidence>
<dbReference type="Proteomes" id="UP000184339">
    <property type="component" value="Unassembled WGS sequence"/>
</dbReference>
<dbReference type="OrthoDB" id="7058419at2"/>
<dbReference type="RefSeq" id="WP_072787475.1">
    <property type="nucleotide sequence ID" value="NZ_FRCX01000010.1"/>
</dbReference>
<feature type="signal peptide" evidence="1">
    <location>
        <begin position="1"/>
        <end position="23"/>
    </location>
</feature>
<dbReference type="AlphaFoldDB" id="A0A1M7R4T6"/>
<keyword evidence="1" id="KW-0732">Signal</keyword>
<evidence type="ECO:0000313" key="2">
    <source>
        <dbReference type="EMBL" id="SHN40194.1"/>
    </source>
</evidence>
<gene>
    <name evidence="2" type="ORF">SAMN05192549_110163</name>
</gene>
<dbReference type="Gene3D" id="1.25.40.10">
    <property type="entry name" value="Tetratricopeptide repeat domain"/>
    <property type="match status" value="1"/>
</dbReference>
<dbReference type="EMBL" id="FRCX01000010">
    <property type="protein sequence ID" value="SHN40194.1"/>
    <property type="molecule type" value="Genomic_DNA"/>
</dbReference>
<name>A0A1M7R4T6_9BURK</name>
<feature type="chain" id="PRO_5012364867" description="Tetratricopeptide repeat-containing protein" evidence="1">
    <location>
        <begin position="24"/>
        <end position="184"/>
    </location>
</feature>